<sequence length="311" mass="34335">MIRYIIKRILQTVLVLFLVMTLVFVILRVVGDPTKMMVTPDSTFEDLEKVRHALGLDKSIWQQYVEYVTNILHGDFGDSYYFQRPVLDLLQERLPATLKIQSIALLVSLPLAILFGIISAIKRNSILDNAVTIFVVAGRSIPSFWFGLLMVMIFSVNLGWLPPSGYGEPSQLIMPVIAVAAGMGASVTRLTRSSMLDVMRQDYITTARAKGAKENTVIVKHGLHNALLTVVTFVALQIGYMFAGSVVVESVFALPGLGRLIVTAIKDYDFPLIQASTLAFALIFSLINCIADICYTLIDPRISYRNKGGAA</sequence>
<feature type="domain" description="ABC transmembrane type-1" evidence="8">
    <location>
        <begin position="94"/>
        <end position="291"/>
    </location>
</feature>
<dbReference type="AlphaFoldDB" id="A0A415E8I7"/>
<dbReference type="PANTHER" id="PTHR43163:SF6">
    <property type="entry name" value="DIPEPTIDE TRANSPORT SYSTEM PERMEASE PROTEIN DPPB-RELATED"/>
    <property type="match status" value="1"/>
</dbReference>
<evidence type="ECO:0000256" key="2">
    <source>
        <dbReference type="ARBA" id="ARBA00022448"/>
    </source>
</evidence>
<name>A0A415E8I7_9FIRM</name>
<feature type="transmembrane region" description="Helical" evidence="7">
    <location>
        <begin position="100"/>
        <end position="121"/>
    </location>
</feature>
<dbReference type="GO" id="GO:0055085">
    <property type="term" value="P:transmembrane transport"/>
    <property type="evidence" value="ECO:0007669"/>
    <property type="project" value="InterPro"/>
</dbReference>
<comment type="caution">
    <text evidence="9">The sequence shown here is derived from an EMBL/GenBank/DDBJ whole genome shotgun (WGS) entry which is preliminary data.</text>
</comment>
<evidence type="ECO:0000313" key="10">
    <source>
        <dbReference type="Proteomes" id="UP000284841"/>
    </source>
</evidence>
<keyword evidence="3" id="KW-1003">Cell membrane</keyword>
<dbReference type="Proteomes" id="UP000284841">
    <property type="component" value="Unassembled WGS sequence"/>
</dbReference>
<accession>A0A415E8I7</accession>
<comment type="subcellular location">
    <subcellularLocation>
        <location evidence="1 7">Cell membrane</location>
        <topology evidence="1 7">Multi-pass membrane protein</topology>
    </subcellularLocation>
</comment>
<evidence type="ECO:0000256" key="4">
    <source>
        <dbReference type="ARBA" id="ARBA00022692"/>
    </source>
</evidence>
<reference evidence="9 10" key="1">
    <citation type="submission" date="2018-08" db="EMBL/GenBank/DDBJ databases">
        <title>A genome reference for cultivated species of the human gut microbiota.</title>
        <authorList>
            <person name="Zou Y."/>
            <person name="Xue W."/>
            <person name="Luo G."/>
        </authorList>
    </citation>
    <scope>NUCLEOTIDE SEQUENCE [LARGE SCALE GENOMIC DNA]</scope>
    <source>
        <strain evidence="9 10">AM07-24</strain>
    </source>
</reference>
<keyword evidence="4 7" id="KW-0812">Transmembrane</keyword>
<comment type="similarity">
    <text evidence="7">Belongs to the binding-protein-dependent transport system permease family.</text>
</comment>
<feature type="transmembrane region" description="Helical" evidence="7">
    <location>
        <begin position="272"/>
        <end position="298"/>
    </location>
</feature>
<evidence type="ECO:0000256" key="1">
    <source>
        <dbReference type="ARBA" id="ARBA00004651"/>
    </source>
</evidence>
<evidence type="ECO:0000256" key="6">
    <source>
        <dbReference type="ARBA" id="ARBA00023136"/>
    </source>
</evidence>
<dbReference type="InterPro" id="IPR045621">
    <property type="entry name" value="BPD_transp_1_N"/>
</dbReference>
<dbReference type="Gene3D" id="1.10.3720.10">
    <property type="entry name" value="MetI-like"/>
    <property type="match status" value="1"/>
</dbReference>
<feature type="transmembrane region" description="Helical" evidence="7">
    <location>
        <begin position="12"/>
        <end position="31"/>
    </location>
</feature>
<dbReference type="Pfam" id="PF19300">
    <property type="entry name" value="BPD_transp_1_N"/>
    <property type="match status" value="1"/>
</dbReference>
<feature type="transmembrane region" description="Helical" evidence="7">
    <location>
        <begin position="172"/>
        <end position="191"/>
    </location>
</feature>
<dbReference type="OrthoDB" id="9806409at2"/>
<proteinExistence type="inferred from homology"/>
<organism evidence="9 10">
    <name type="scientific">Emergencia timonensis</name>
    <dbReference type="NCBI Taxonomy" id="1776384"/>
    <lineage>
        <taxon>Bacteria</taxon>
        <taxon>Bacillati</taxon>
        <taxon>Bacillota</taxon>
        <taxon>Clostridia</taxon>
        <taxon>Peptostreptococcales</taxon>
        <taxon>Anaerovoracaceae</taxon>
        <taxon>Emergencia</taxon>
    </lineage>
</organism>
<keyword evidence="6 7" id="KW-0472">Membrane</keyword>
<evidence type="ECO:0000256" key="5">
    <source>
        <dbReference type="ARBA" id="ARBA00022989"/>
    </source>
</evidence>
<keyword evidence="10" id="KW-1185">Reference proteome</keyword>
<feature type="transmembrane region" description="Helical" evidence="7">
    <location>
        <begin position="133"/>
        <end position="160"/>
    </location>
</feature>
<dbReference type="CDD" id="cd06261">
    <property type="entry name" value="TM_PBP2"/>
    <property type="match status" value="1"/>
</dbReference>
<dbReference type="STRING" id="1776384.GCA_900086585_03408"/>
<feature type="transmembrane region" description="Helical" evidence="7">
    <location>
        <begin position="226"/>
        <end position="252"/>
    </location>
</feature>
<dbReference type="SUPFAM" id="SSF161098">
    <property type="entry name" value="MetI-like"/>
    <property type="match status" value="1"/>
</dbReference>
<evidence type="ECO:0000259" key="8">
    <source>
        <dbReference type="PROSITE" id="PS50928"/>
    </source>
</evidence>
<evidence type="ECO:0000256" key="7">
    <source>
        <dbReference type="RuleBase" id="RU363032"/>
    </source>
</evidence>
<evidence type="ECO:0000313" key="9">
    <source>
        <dbReference type="EMBL" id="RHJ90014.1"/>
    </source>
</evidence>
<dbReference type="EMBL" id="QRMS01000001">
    <property type="protein sequence ID" value="RHJ90014.1"/>
    <property type="molecule type" value="Genomic_DNA"/>
</dbReference>
<dbReference type="InterPro" id="IPR035906">
    <property type="entry name" value="MetI-like_sf"/>
</dbReference>
<gene>
    <name evidence="9" type="ORF">DW099_05545</name>
</gene>
<dbReference type="RefSeq" id="WP_118334143.1">
    <property type="nucleotide sequence ID" value="NZ_AP025567.1"/>
</dbReference>
<dbReference type="PROSITE" id="PS50928">
    <property type="entry name" value="ABC_TM1"/>
    <property type="match status" value="1"/>
</dbReference>
<dbReference type="PANTHER" id="PTHR43163">
    <property type="entry name" value="DIPEPTIDE TRANSPORT SYSTEM PERMEASE PROTEIN DPPB-RELATED"/>
    <property type="match status" value="1"/>
</dbReference>
<keyword evidence="5 7" id="KW-1133">Transmembrane helix</keyword>
<evidence type="ECO:0000256" key="3">
    <source>
        <dbReference type="ARBA" id="ARBA00022475"/>
    </source>
</evidence>
<protein>
    <submittedName>
        <fullName evidence="9">ABC transporter permease</fullName>
    </submittedName>
</protein>
<keyword evidence="2 7" id="KW-0813">Transport</keyword>
<dbReference type="InterPro" id="IPR000515">
    <property type="entry name" value="MetI-like"/>
</dbReference>
<dbReference type="GO" id="GO:0005886">
    <property type="term" value="C:plasma membrane"/>
    <property type="evidence" value="ECO:0007669"/>
    <property type="project" value="UniProtKB-SubCell"/>
</dbReference>
<dbReference type="Pfam" id="PF00528">
    <property type="entry name" value="BPD_transp_1"/>
    <property type="match status" value="1"/>
</dbReference>